<evidence type="ECO:0000313" key="2">
    <source>
        <dbReference type="Proteomes" id="UP000805649"/>
    </source>
</evidence>
<accession>A0ACC3YQS3</accession>
<proteinExistence type="predicted"/>
<protein>
    <submittedName>
        <fullName evidence="1">Uncharacterized protein</fullName>
    </submittedName>
</protein>
<organism evidence="1 2">
    <name type="scientific">Colletotrichum truncatum</name>
    <name type="common">Anthracnose fungus</name>
    <name type="synonym">Colletotrichum capsici</name>
    <dbReference type="NCBI Taxonomy" id="5467"/>
    <lineage>
        <taxon>Eukaryota</taxon>
        <taxon>Fungi</taxon>
        <taxon>Dikarya</taxon>
        <taxon>Ascomycota</taxon>
        <taxon>Pezizomycotina</taxon>
        <taxon>Sordariomycetes</taxon>
        <taxon>Hypocreomycetidae</taxon>
        <taxon>Glomerellales</taxon>
        <taxon>Glomerellaceae</taxon>
        <taxon>Colletotrichum</taxon>
        <taxon>Colletotrichum truncatum species complex</taxon>
    </lineage>
</organism>
<name>A0ACC3YQS3_COLTU</name>
<evidence type="ECO:0000313" key="1">
    <source>
        <dbReference type="EMBL" id="KAL0934291.1"/>
    </source>
</evidence>
<gene>
    <name evidence="1" type="ORF">CTRU02_211091</name>
</gene>
<reference evidence="1 2" key="1">
    <citation type="journal article" date="2020" name="Phytopathology">
        <title>Genome Sequence Resources of Colletotrichum truncatum, C. plurivorum, C. musicola, and C. sojae: Four Species Pathogenic to Soybean (Glycine max).</title>
        <authorList>
            <person name="Rogerio F."/>
            <person name="Boufleur T.R."/>
            <person name="Ciampi-Guillardi M."/>
            <person name="Sukno S.A."/>
            <person name="Thon M.R."/>
            <person name="Massola Junior N.S."/>
            <person name="Baroncelli R."/>
        </authorList>
    </citation>
    <scope>NUCLEOTIDE SEQUENCE [LARGE SCALE GENOMIC DNA]</scope>
    <source>
        <strain evidence="1 2">CMES1059</strain>
    </source>
</reference>
<dbReference type="EMBL" id="VUJX02000007">
    <property type="protein sequence ID" value="KAL0934291.1"/>
    <property type="molecule type" value="Genomic_DNA"/>
</dbReference>
<dbReference type="Proteomes" id="UP000805649">
    <property type="component" value="Unassembled WGS sequence"/>
</dbReference>
<comment type="caution">
    <text evidence="1">The sequence shown here is derived from an EMBL/GenBank/DDBJ whole genome shotgun (WGS) entry which is preliminary data.</text>
</comment>
<keyword evidence="2" id="KW-1185">Reference proteome</keyword>
<sequence length="428" mass="47786">MAFPVPVRAELSEALIKDLPPAEYQIPTPQFSVWQRLLGQKPDQHVEKIKFMLNGAAAGMGRHPTQEEVNALSEITYKESRTVAWIMPIAFAVGGYMAWKGRATYKFPFYQPKFTKFSPEVFPSFRAPFINGQYANITWHNVRFISYGIVTGLLAAPLLGSYATSVAISTAARDDRLSQFRKDLKPGRLINLTADQMPLSALRAQRDQVTRAMREIEDNLATQRYLAEQKGTSDKAYETRPDFQRAEAKLQEYRIIFKQLDEAIARRNGEPTRIDETTQNQDYTALSASDSTDGQETYSSTRPDYRAPREIPASESRPGWGQQSSASQQGWGKADSDGLDSDDASPVAPAARPAAQSSSTGGVSAWDRLRQASKSPQKPSGNAWQGQQGQSEDAGASEKDRAQKEFDEMLERERQSEESQGGGRNRRW</sequence>